<protein>
    <submittedName>
        <fullName evidence="1">Uncharacterized protein</fullName>
    </submittedName>
</protein>
<organism evidence="1">
    <name type="scientific">marine metagenome</name>
    <dbReference type="NCBI Taxonomy" id="408172"/>
    <lineage>
        <taxon>unclassified sequences</taxon>
        <taxon>metagenomes</taxon>
        <taxon>ecological metagenomes</taxon>
    </lineage>
</organism>
<dbReference type="EMBL" id="UINC01065498">
    <property type="protein sequence ID" value="SVB95234.1"/>
    <property type="molecule type" value="Genomic_DNA"/>
</dbReference>
<reference evidence="1" key="1">
    <citation type="submission" date="2018-05" db="EMBL/GenBank/DDBJ databases">
        <authorList>
            <person name="Lanie J.A."/>
            <person name="Ng W.-L."/>
            <person name="Kazmierczak K.M."/>
            <person name="Andrzejewski T.M."/>
            <person name="Davidsen T.M."/>
            <person name="Wayne K.J."/>
            <person name="Tettelin H."/>
            <person name="Glass J.I."/>
            <person name="Rusch D."/>
            <person name="Podicherti R."/>
            <person name="Tsui H.-C.T."/>
            <person name="Winkler M.E."/>
        </authorList>
    </citation>
    <scope>NUCLEOTIDE SEQUENCE</scope>
</reference>
<accession>A0A382I6A5</accession>
<sequence length="36" mass="3596">MHTYSCTRSTGCLAKAAGLSLGLAMAANVTADPAKI</sequence>
<feature type="non-terminal residue" evidence="1">
    <location>
        <position position="36"/>
    </location>
</feature>
<dbReference type="AlphaFoldDB" id="A0A382I6A5"/>
<name>A0A382I6A5_9ZZZZ</name>
<proteinExistence type="predicted"/>
<gene>
    <name evidence="1" type="ORF">METZ01_LOCUS248088</name>
</gene>
<evidence type="ECO:0000313" key="1">
    <source>
        <dbReference type="EMBL" id="SVB95234.1"/>
    </source>
</evidence>